<reference evidence="1 2" key="1">
    <citation type="submission" date="2016-06" db="EMBL/GenBank/DDBJ databases">
        <authorList>
            <person name="Kjaerup R.B."/>
            <person name="Dalgaard T.S."/>
            <person name="Juul-Madsen H.R."/>
        </authorList>
    </citation>
    <scope>NUCLEOTIDE SEQUENCE [LARGE SCALE GENOMIC DNA]</scope>
</reference>
<dbReference type="InterPro" id="IPR036412">
    <property type="entry name" value="HAD-like_sf"/>
</dbReference>
<dbReference type="GO" id="GO:0004527">
    <property type="term" value="F:exonuclease activity"/>
    <property type="evidence" value="ECO:0007669"/>
    <property type="project" value="UniProtKB-KW"/>
</dbReference>
<dbReference type="RefSeq" id="YP_009278879.1">
    <property type="nucleotide sequence ID" value="NC_031010.1"/>
</dbReference>
<organism evidence="1 2">
    <name type="scientific">Erwinia phage vB_EamM_Kwan</name>
    <dbReference type="NCBI Taxonomy" id="1883374"/>
    <lineage>
        <taxon>Viruses</taxon>
        <taxon>Duplodnaviria</taxon>
        <taxon>Heunggongvirae</taxon>
        <taxon>Uroviricota</taxon>
        <taxon>Caudoviricetes</taxon>
        <taxon>Chimalliviridae</taxon>
        <taxon>Wellingtonvirus</taxon>
        <taxon>Wellingtonvirus wellington</taxon>
    </lineage>
</organism>
<dbReference type="Proteomes" id="UP000202923">
    <property type="component" value="Genome"/>
</dbReference>
<dbReference type="GO" id="GO:0008253">
    <property type="term" value="F:5'-nucleotidase activity"/>
    <property type="evidence" value="ECO:0007669"/>
    <property type="project" value="InterPro"/>
</dbReference>
<evidence type="ECO:0000313" key="2">
    <source>
        <dbReference type="Proteomes" id="UP000202923"/>
    </source>
</evidence>
<dbReference type="InterPro" id="IPR010708">
    <property type="entry name" value="5'(3')-deoxyribonucleotidase"/>
</dbReference>
<name>A0A1B2IEB6_9CAUD</name>
<sequence length="183" mass="21005">MISLDSDGVFAAWRKYVFTKHLTTMTPEVFNKLPESRRRFLMREMYQKDPDLFYKLEPIPGTEKILEAAMTCTDGWQILTSAADDHPEYNHVVECKHEWFKKHFAVPAARITVVENSAAKKQYAGRGDMLVDDYRRNCNEWSVNGGFAVWTLTDRPDIDGIVSIISNYQEDASLGTGLLLQLH</sequence>
<dbReference type="InterPro" id="IPR023214">
    <property type="entry name" value="HAD_sf"/>
</dbReference>
<keyword evidence="1" id="KW-0378">Hydrolase</keyword>
<dbReference type="Pfam" id="PF06941">
    <property type="entry name" value="NT5C"/>
    <property type="match status" value="1"/>
</dbReference>
<proteinExistence type="predicted"/>
<dbReference type="OrthoDB" id="20259at10239"/>
<accession>A0A1B2IEB6</accession>
<dbReference type="Gene3D" id="3.40.50.1000">
    <property type="entry name" value="HAD superfamily/HAD-like"/>
    <property type="match status" value="1"/>
</dbReference>
<dbReference type="SUPFAM" id="SSF56784">
    <property type="entry name" value="HAD-like"/>
    <property type="match status" value="1"/>
</dbReference>
<dbReference type="EMBL" id="KX397369">
    <property type="protein sequence ID" value="ANZ49626.1"/>
    <property type="molecule type" value="Genomic_DNA"/>
</dbReference>
<gene>
    <name evidence="1" type="ORF">KWAN_274</name>
</gene>
<evidence type="ECO:0000313" key="1">
    <source>
        <dbReference type="EMBL" id="ANZ49626.1"/>
    </source>
</evidence>
<dbReference type="KEGG" id="vg:29062118"/>
<keyword evidence="1" id="KW-0540">Nuclease</keyword>
<protein>
    <submittedName>
        <fullName evidence="1">Putative DNA repair exonuclease</fullName>
    </submittedName>
</protein>
<dbReference type="GO" id="GO:0009264">
    <property type="term" value="P:deoxyribonucleotide catabolic process"/>
    <property type="evidence" value="ECO:0007669"/>
    <property type="project" value="InterPro"/>
</dbReference>
<keyword evidence="1" id="KW-0269">Exonuclease</keyword>
<dbReference type="GeneID" id="29062118"/>